<name>A0A841CYB3_PLAVE</name>
<dbReference type="Pfam" id="PF12679">
    <property type="entry name" value="ABC2_membrane_2"/>
    <property type="match status" value="1"/>
</dbReference>
<evidence type="ECO:0000313" key="2">
    <source>
        <dbReference type="EMBL" id="MBB5960977.1"/>
    </source>
</evidence>
<comment type="caution">
    <text evidence="2">The sequence shown here is derived from an EMBL/GenBank/DDBJ whole genome shotgun (WGS) entry which is preliminary data.</text>
</comment>
<protein>
    <submittedName>
        <fullName evidence="2">ABC-type transport system involved in multi-copper enzyme maturation permease subunit</fullName>
    </submittedName>
</protein>
<dbReference type="EMBL" id="JACHJJ010000001">
    <property type="protein sequence ID" value="MBB5960977.1"/>
    <property type="molecule type" value="Genomic_DNA"/>
</dbReference>
<gene>
    <name evidence="2" type="ORF">FHS22_000215</name>
</gene>
<accession>A0A841CYB3</accession>
<dbReference type="Proteomes" id="UP000562352">
    <property type="component" value="Unassembled WGS sequence"/>
</dbReference>
<feature type="transmembrane region" description="Helical" evidence="1">
    <location>
        <begin position="124"/>
        <end position="151"/>
    </location>
</feature>
<dbReference type="GO" id="GO:0005886">
    <property type="term" value="C:plasma membrane"/>
    <property type="evidence" value="ECO:0007669"/>
    <property type="project" value="UniProtKB-SubCell"/>
</dbReference>
<keyword evidence="1" id="KW-0812">Transmembrane</keyword>
<keyword evidence="1" id="KW-0472">Membrane</keyword>
<feature type="transmembrane region" description="Helical" evidence="1">
    <location>
        <begin position="171"/>
        <end position="193"/>
    </location>
</feature>
<keyword evidence="1" id="KW-1133">Transmembrane helix</keyword>
<proteinExistence type="predicted"/>
<feature type="transmembrane region" description="Helical" evidence="1">
    <location>
        <begin position="253"/>
        <end position="274"/>
    </location>
</feature>
<feature type="transmembrane region" description="Helical" evidence="1">
    <location>
        <begin position="42"/>
        <end position="60"/>
    </location>
</feature>
<keyword evidence="3" id="KW-1185">Reference proteome</keyword>
<reference evidence="2 3" key="1">
    <citation type="submission" date="2020-08" db="EMBL/GenBank/DDBJ databases">
        <title>Genomic Encyclopedia of Type Strains, Phase III (KMG-III): the genomes of soil and plant-associated and newly described type strains.</title>
        <authorList>
            <person name="Whitman W."/>
        </authorList>
    </citation>
    <scope>NUCLEOTIDE SEQUENCE [LARGE SCALE GENOMIC DNA]</scope>
    <source>
        <strain evidence="2 3">CECT 3303</strain>
    </source>
</reference>
<evidence type="ECO:0000256" key="1">
    <source>
        <dbReference type="SAM" id="Phobius"/>
    </source>
</evidence>
<dbReference type="GO" id="GO:0140359">
    <property type="term" value="F:ABC-type transporter activity"/>
    <property type="evidence" value="ECO:0007669"/>
    <property type="project" value="InterPro"/>
</dbReference>
<dbReference type="AlphaFoldDB" id="A0A841CYB3"/>
<evidence type="ECO:0000313" key="3">
    <source>
        <dbReference type="Proteomes" id="UP000562352"/>
    </source>
</evidence>
<organism evidence="2 3">
    <name type="scientific">Planomonospora venezuelensis</name>
    <dbReference type="NCBI Taxonomy" id="1999"/>
    <lineage>
        <taxon>Bacteria</taxon>
        <taxon>Bacillati</taxon>
        <taxon>Actinomycetota</taxon>
        <taxon>Actinomycetes</taxon>
        <taxon>Streptosporangiales</taxon>
        <taxon>Streptosporangiaceae</taxon>
        <taxon>Planomonospora</taxon>
    </lineage>
</organism>
<dbReference type="RefSeq" id="WP_221473077.1">
    <property type="nucleotide sequence ID" value="NZ_BAAAWZ010000001.1"/>
</dbReference>
<sequence length="279" mass="28838">MTGPEATPVAGAEAGPAGGTTAAVRGVVAAEWTKIWSLRSTVWALLLTVALSTGLGYLIGRTFSTSFHDLPPGQQENFDPLFPTFYGLTLGQLPLVVFGVLLVGGEYGSGTIRASLAAVPRRGLFYGGKVLAAAPLVLAVSAVTVLATFHAAQAGLGPYRISLGADGAPTAVVGACLYLTLICLFATGAATMLRSSAGSLAILLPILFLGSQGVGNLPQLKPVLQYLPDQAGMVIMHLTLPGDPRFGRDYGPWTGMGILVLWTAAALIGGYLVMRRRDA</sequence>
<feature type="transmembrane region" description="Helical" evidence="1">
    <location>
        <begin position="200"/>
        <end position="218"/>
    </location>
</feature>
<feature type="transmembrane region" description="Helical" evidence="1">
    <location>
        <begin position="80"/>
        <end position="103"/>
    </location>
</feature>